<dbReference type="GO" id="GO:0008201">
    <property type="term" value="F:heparin binding"/>
    <property type="evidence" value="ECO:0007669"/>
    <property type="project" value="TreeGrafter"/>
</dbReference>
<evidence type="ECO:0000259" key="4">
    <source>
        <dbReference type="PROSITE" id="PS01225"/>
    </source>
</evidence>
<dbReference type="GO" id="GO:0007155">
    <property type="term" value="P:cell adhesion"/>
    <property type="evidence" value="ECO:0007669"/>
    <property type="project" value="TreeGrafter"/>
</dbReference>
<dbReference type="PANTHER" id="PTHR11348">
    <property type="entry name" value="CONNECTIVE TISSUE GROWTH FACTOR-RELATED"/>
    <property type="match status" value="1"/>
</dbReference>
<dbReference type="GO" id="GO:0045597">
    <property type="term" value="P:positive regulation of cell differentiation"/>
    <property type="evidence" value="ECO:0007669"/>
    <property type="project" value="TreeGrafter"/>
</dbReference>
<dbReference type="GO" id="GO:0031012">
    <property type="term" value="C:extracellular matrix"/>
    <property type="evidence" value="ECO:0007669"/>
    <property type="project" value="TreeGrafter"/>
</dbReference>
<evidence type="ECO:0000256" key="2">
    <source>
        <dbReference type="ARBA" id="ARBA00023157"/>
    </source>
</evidence>
<dbReference type="EMBL" id="JAODUO010000088">
    <property type="protein sequence ID" value="KAK2190093.1"/>
    <property type="molecule type" value="Genomic_DNA"/>
</dbReference>
<evidence type="ECO:0000313" key="6">
    <source>
        <dbReference type="Proteomes" id="UP001209878"/>
    </source>
</evidence>
<keyword evidence="6" id="KW-1185">Reference proteome</keyword>
<sequence length="150" mass="17407">MDSFCWPRLARRIATVAARQGPYVIQPGLLETLMSRLNFAGVLGTIHRSLRPGISTRRQAGLYVTTVTQGHECKSTWKVGRPKKLDYRHCLSIDEYKLKYCSTCKKRKCCVPGRTRTMNVDFQCPDGTLITERFMWIRNCECYKWHRCPS</sequence>
<proteinExistence type="predicted"/>
<comment type="caution">
    <text evidence="5">The sequence shown here is derived from an EMBL/GenBank/DDBJ whole genome shotgun (WGS) entry which is preliminary data.</text>
</comment>
<dbReference type="PROSITE" id="PS01225">
    <property type="entry name" value="CTCK_2"/>
    <property type="match status" value="1"/>
</dbReference>
<dbReference type="GO" id="GO:0007165">
    <property type="term" value="P:signal transduction"/>
    <property type="evidence" value="ECO:0007669"/>
    <property type="project" value="TreeGrafter"/>
</dbReference>
<gene>
    <name evidence="5" type="ORF">NP493_88g01035</name>
</gene>
<feature type="domain" description="CTCK" evidence="4">
    <location>
        <begin position="73"/>
        <end position="149"/>
    </location>
</feature>
<keyword evidence="1" id="KW-0732">Signal</keyword>
<evidence type="ECO:0000256" key="3">
    <source>
        <dbReference type="PROSITE-ProRule" id="PRU00039"/>
    </source>
</evidence>
<name>A0AAD9P8H6_RIDPI</name>
<dbReference type="GO" id="GO:0005178">
    <property type="term" value="F:integrin binding"/>
    <property type="evidence" value="ECO:0007669"/>
    <property type="project" value="TreeGrafter"/>
</dbReference>
<dbReference type="GO" id="GO:0005615">
    <property type="term" value="C:extracellular space"/>
    <property type="evidence" value="ECO:0007669"/>
    <property type="project" value="TreeGrafter"/>
</dbReference>
<reference evidence="5" key="1">
    <citation type="journal article" date="2023" name="Mol. Biol. Evol.">
        <title>Third-Generation Sequencing Reveals the Adaptive Role of the Epigenome in Three Deep-Sea Polychaetes.</title>
        <authorList>
            <person name="Perez M."/>
            <person name="Aroh O."/>
            <person name="Sun Y."/>
            <person name="Lan Y."/>
            <person name="Juniper S.K."/>
            <person name="Young C.R."/>
            <person name="Angers B."/>
            <person name="Qian P.Y."/>
        </authorList>
    </citation>
    <scope>NUCLEOTIDE SEQUENCE</scope>
    <source>
        <strain evidence="5">R07B-5</strain>
    </source>
</reference>
<dbReference type="AlphaFoldDB" id="A0AAD9P8H6"/>
<protein>
    <recommendedName>
        <fullName evidence="4">CTCK domain-containing protein</fullName>
    </recommendedName>
</protein>
<organism evidence="5 6">
    <name type="scientific">Ridgeia piscesae</name>
    <name type="common">Tubeworm</name>
    <dbReference type="NCBI Taxonomy" id="27915"/>
    <lineage>
        <taxon>Eukaryota</taxon>
        <taxon>Metazoa</taxon>
        <taxon>Spiralia</taxon>
        <taxon>Lophotrochozoa</taxon>
        <taxon>Annelida</taxon>
        <taxon>Polychaeta</taxon>
        <taxon>Sedentaria</taxon>
        <taxon>Canalipalpata</taxon>
        <taxon>Sabellida</taxon>
        <taxon>Siboglinidae</taxon>
        <taxon>Ridgeia</taxon>
    </lineage>
</organism>
<dbReference type="PANTHER" id="PTHR11348:SF17">
    <property type="entry name" value="CCN"/>
    <property type="match status" value="1"/>
</dbReference>
<accession>A0AAD9P8H6</accession>
<evidence type="ECO:0000313" key="5">
    <source>
        <dbReference type="EMBL" id="KAK2190093.1"/>
    </source>
</evidence>
<dbReference type="SMART" id="SM00041">
    <property type="entry name" value="CT"/>
    <property type="match status" value="1"/>
</dbReference>
<dbReference type="Proteomes" id="UP001209878">
    <property type="component" value="Unassembled WGS sequence"/>
</dbReference>
<keyword evidence="2" id="KW-1015">Disulfide bond</keyword>
<evidence type="ECO:0000256" key="1">
    <source>
        <dbReference type="ARBA" id="ARBA00022729"/>
    </source>
</evidence>
<dbReference type="InterPro" id="IPR006207">
    <property type="entry name" value="Cys_knot_C"/>
</dbReference>
<comment type="caution">
    <text evidence="3">Lacks conserved residue(s) required for the propagation of feature annotation.</text>
</comment>
<dbReference type="InterPro" id="IPR050941">
    <property type="entry name" value="CCN"/>
</dbReference>